<dbReference type="SUPFAM" id="SSF49899">
    <property type="entry name" value="Concanavalin A-like lectins/glucanases"/>
    <property type="match status" value="1"/>
</dbReference>
<evidence type="ECO:0008006" key="3">
    <source>
        <dbReference type="Google" id="ProtNLM"/>
    </source>
</evidence>
<dbReference type="PANTHER" id="PTHR10598">
    <property type="entry name" value="SET1/ASH2 HISTONE METHYLTRANSFERASE COMPLEX SUBUNIT ASH2"/>
    <property type="match status" value="1"/>
</dbReference>
<organism evidence="1 2">
    <name type="scientific">Ensete ventricosum</name>
    <name type="common">Abyssinian banana</name>
    <name type="synonym">Musa ensete</name>
    <dbReference type="NCBI Taxonomy" id="4639"/>
    <lineage>
        <taxon>Eukaryota</taxon>
        <taxon>Viridiplantae</taxon>
        <taxon>Streptophyta</taxon>
        <taxon>Embryophyta</taxon>
        <taxon>Tracheophyta</taxon>
        <taxon>Spermatophyta</taxon>
        <taxon>Magnoliopsida</taxon>
        <taxon>Liliopsida</taxon>
        <taxon>Zingiberales</taxon>
        <taxon>Musaceae</taxon>
        <taxon>Ensete</taxon>
    </lineage>
</organism>
<evidence type="ECO:0000313" key="1">
    <source>
        <dbReference type="EMBL" id="RRT75740.1"/>
    </source>
</evidence>
<dbReference type="InterPro" id="IPR043136">
    <property type="entry name" value="B30.2/SPRY_sf"/>
</dbReference>
<dbReference type="InterPro" id="IPR037353">
    <property type="entry name" value="ASH2"/>
</dbReference>
<dbReference type="PANTHER" id="PTHR10598:SF0">
    <property type="entry name" value="SET1_ASH2 HISTONE METHYLTRANSFERASE COMPLEX SUBUNIT ASH2"/>
    <property type="match status" value="1"/>
</dbReference>
<accession>A0A427AHQ3</accession>
<dbReference type="Gene3D" id="2.60.120.920">
    <property type="match status" value="1"/>
</dbReference>
<protein>
    <recommendedName>
        <fullName evidence="3">SPRY domain-containing protein</fullName>
    </recommendedName>
</protein>
<sequence>MGGTSVCLHVSCLHSIIYYDVRCVRYDVVVHLCKPAGSEISFFKNGVCQGVAFTDLFGGRYYPAASMYTLPNQPNCEVRFNFGPDFEYFPQDFGGRQIPRPMSEVPYHGFDGKVEGPAENGFSEKTS</sequence>
<name>A0A427AHQ3_ENSVE</name>
<comment type="caution">
    <text evidence="1">The sequence shown here is derived from an EMBL/GenBank/DDBJ whole genome shotgun (WGS) entry which is preliminary data.</text>
</comment>
<gene>
    <name evidence="1" type="ORF">B296_00002957</name>
</gene>
<proteinExistence type="predicted"/>
<reference evidence="1 2" key="1">
    <citation type="journal article" date="2014" name="Agronomy (Basel)">
        <title>A Draft Genome Sequence for Ensete ventricosum, the Drought-Tolerant Tree Against Hunger.</title>
        <authorList>
            <person name="Harrison J."/>
            <person name="Moore K.A."/>
            <person name="Paszkiewicz K."/>
            <person name="Jones T."/>
            <person name="Grant M."/>
            <person name="Ambacheew D."/>
            <person name="Muzemil S."/>
            <person name="Studholme D.J."/>
        </authorList>
    </citation>
    <scope>NUCLEOTIDE SEQUENCE [LARGE SCALE GENOMIC DNA]</scope>
</reference>
<dbReference type="EMBL" id="AMZH03002393">
    <property type="protein sequence ID" value="RRT75740.1"/>
    <property type="molecule type" value="Genomic_DNA"/>
</dbReference>
<dbReference type="GO" id="GO:0048188">
    <property type="term" value="C:Set1C/COMPASS complex"/>
    <property type="evidence" value="ECO:0007669"/>
    <property type="project" value="InterPro"/>
</dbReference>
<dbReference type="GO" id="GO:0000976">
    <property type="term" value="F:transcription cis-regulatory region binding"/>
    <property type="evidence" value="ECO:0007669"/>
    <property type="project" value="TreeGrafter"/>
</dbReference>
<dbReference type="Proteomes" id="UP000287651">
    <property type="component" value="Unassembled WGS sequence"/>
</dbReference>
<dbReference type="InterPro" id="IPR013320">
    <property type="entry name" value="ConA-like_dom_sf"/>
</dbReference>
<evidence type="ECO:0000313" key="2">
    <source>
        <dbReference type="Proteomes" id="UP000287651"/>
    </source>
</evidence>
<dbReference type="AlphaFoldDB" id="A0A427AHQ3"/>